<dbReference type="PANTHER" id="PTHR24305:SF166">
    <property type="entry name" value="CYTOCHROME P450 12A4, MITOCHONDRIAL-RELATED"/>
    <property type="match status" value="1"/>
</dbReference>
<dbReference type="Proteomes" id="UP000717696">
    <property type="component" value="Unassembled WGS sequence"/>
</dbReference>
<evidence type="ECO:0000256" key="3">
    <source>
        <dbReference type="ARBA" id="ARBA00022617"/>
    </source>
</evidence>
<dbReference type="PRINTS" id="PR00465">
    <property type="entry name" value="EP450IV"/>
</dbReference>
<dbReference type="GO" id="GO:0004497">
    <property type="term" value="F:monooxygenase activity"/>
    <property type="evidence" value="ECO:0007669"/>
    <property type="project" value="UniProtKB-KW"/>
</dbReference>
<organism evidence="7 8">
    <name type="scientific">Dactylonectria estremocensis</name>
    <dbReference type="NCBI Taxonomy" id="1079267"/>
    <lineage>
        <taxon>Eukaryota</taxon>
        <taxon>Fungi</taxon>
        <taxon>Dikarya</taxon>
        <taxon>Ascomycota</taxon>
        <taxon>Pezizomycotina</taxon>
        <taxon>Sordariomycetes</taxon>
        <taxon>Hypocreomycetidae</taxon>
        <taxon>Hypocreales</taxon>
        <taxon>Nectriaceae</taxon>
        <taxon>Dactylonectria</taxon>
    </lineage>
</organism>
<dbReference type="AlphaFoldDB" id="A0A9P9EUB7"/>
<gene>
    <name evidence="7" type="ORF">B0J13DRAFT_584935</name>
</gene>
<dbReference type="GO" id="GO:0020037">
    <property type="term" value="F:heme binding"/>
    <property type="evidence" value="ECO:0007669"/>
    <property type="project" value="InterPro"/>
</dbReference>
<keyword evidence="8" id="KW-1185">Reference proteome</keyword>
<reference evidence="7" key="1">
    <citation type="journal article" date="2021" name="Nat. Commun.">
        <title>Genetic determinants of endophytism in the Arabidopsis root mycobiome.</title>
        <authorList>
            <person name="Mesny F."/>
            <person name="Miyauchi S."/>
            <person name="Thiergart T."/>
            <person name="Pickel B."/>
            <person name="Atanasova L."/>
            <person name="Karlsson M."/>
            <person name="Huettel B."/>
            <person name="Barry K.W."/>
            <person name="Haridas S."/>
            <person name="Chen C."/>
            <person name="Bauer D."/>
            <person name="Andreopoulos W."/>
            <person name="Pangilinan J."/>
            <person name="LaButti K."/>
            <person name="Riley R."/>
            <person name="Lipzen A."/>
            <person name="Clum A."/>
            <person name="Drula E."/>
            <person name="Henrissat B."/>
            <person name="Kohler A."/>
            <person name="Grigoriev I.V."/>
            <person name="Martin F.M."/>
            <person name="Hacquard S."/>
        </authorList>
    </citation>
    <scope>NUCLEOTIDE SEQUENCE</scope>
    <source>
        <strain evidence="7">MPI-CAGE-AT-0021</strain>
    </source>
</reference>
<evidence type="ECO:0000256" key="5">
    <source>
        <dbReference type="ARBA" id="ARBA00023004"/>
    </source>
</evidence>
<evidence type="ECO:0000256" key="1">
    <source>
        <dbReference type="ARBA" id="ARBA00001971"/>
    </source>
</evidence>
<keyword evidence="6" id="KW-0503">Monooxygenase</keyword>
<keyword evidence="5" id="KW-0408">Iron</keyword>
<dbReference type="InterPro" id="IPR001128">
    <property type="entry name" value="Cyt_P450"/>
</dbReference>
<dbReference type="Gene3D" id="1.10.630.10">
    <property type="entry name" value="Cytochrome P450"/>
    <property type="match status" value="1"/>
</dbReference>
<dbReference type="InterPro" id="IPR002403">
    <property type="entry name" value="Cyt_P450_E_grp-IV"/>
</dbReference>
<proteinExistence type="inferred from homology"/>
<keyword evidence="4" id="KW-0479">Metal-binding</keyword>
<dbReference type="InterPro" id="IPR036396">
    <property type="entry name" value="Cyt_P450_sf"/>
</dbReference>
<dbReference type="OrthoDB" id="1470350at2759"/>
<comment type="similarity">
    <text evidence="2">Belongs to the cytochrome P450 family.</text>
</comment>
<evidence type="ECO:0000256" key="6">
    <source>
        <dbReference type="ARBA" id="ARBA00023033"/>
    </source>
</evidence>
<keyword evidence="6" id="KW-0560">Oxidoreductase</keyword>
<dbReference type="InterPro" id="IPR050121">
    <property type="entry name" value="Cytochrome_P450_monoxygenase"/>
</dbReference>
<evidence type="ECO:0000256" key="2">
    <source>
        <dbReference type="ARBA" id="ARBA00010617"/>
    </source>
</evidence>
<dbReference type="GO" id="GO:0005506">
    <property type="term" value="F:iron ion binding"/>
    <property type="evidence" value="ECO:0007669"/>
    <property type="project" value="InterPro"/>
</dbReference>
<dbReference type="PRINTS" id="PR00385">
    <property type="entry name" value="P450"/>
</dbReference>
<dbReference type="GO" id="GO:0016705">
    <property type="term" value="F:oxidoreductase activity, acting on paired donors, with incorporation or reduction of molecular oxygen"/>
    <property type="evidence" value="ECO:0007669"/>
    <property type="project" value="InterPro"/>
</dbReference>
<dbReference type="Pfam" id="PF00067">
    <property type="entry name" value="p450"/>
    <property type="match status" value="1"/>
</dbReference>
<comment type="caution">
    <text evidence="7">The sequence shown here is derived from an EMBL/GenBank/DDBJ whole genome shotgun (WGS) entry which is preliminary data.</text>
</comment>
<dbReference type="SUPFAM" id="SSF48264">
    <property type="entry name" value="Cytochrome P450"/>
    <property type="match status" value="1"/>
</dbReference>
<dbReference type="PANTHER" id="PTHR24305">
    <property type="entry name" value="CYTOCHROME P450"/>
    <property type="match status" value="1"/>
</dbReference>
<protein>
    <submittedName>
        <fullName evidence="7">Cytochrome P450</fullName>
    </submittedName>
</protein>
<keyword evidence="3" id="KW-0349">Heme</keyword>
<evidence type="ECO:0000313" key="8">
    <source>
        <dbReference type="Proteomes" id="UP000717696"/>
    </source>
</evidence>
<evidence type="ECO:0000256" key="4">
    <source>
        <dbReference type="ARBA" id="ARBA00022723"/>
    </source>
</evidence>
<name>A0A9P9EUB7_9HYPO</name>
<evidence type="ECO:0000313" key="7">
    <source>
        <dbReference type="EMBL" id="KAH7144102.1"/>
    </source>
</evidence>
<comment type="cofactor">
    <cofactor evidence="1">
        <name>heme</name>
        <dbReference type="ChEBI" id="CHEBI:30413"/>
    </cofactor>
</comment>
<accession>A0A9P9EUB7</accession>
<dbReference type="EMBL" id="JAGMUU010000010">
    <property type="protein sequence ID" value="KAH7144102.1"/>
    <property type="molecule type" value="Genomic_DNA"/>
</dbReference>
<sequence length="423" mass="48080">MQAHGLSQAQVLAVAIVALGLLYVSWTVTRNLLFSPLRRFPGPKIAALTRWWDVYHTVKCNKFRVIHELHRKHGPVVRVGPNHLSFSSPETFRQVYVKGCATFLKDHDFYANIQPGLGPKYSGLFNFTNHQQSIDERKHLQAKLSPSALRQYELRFMPILDSLVAIMKDKGELDLFVYFKFLMLDAIGDLAFNQSFHQLESGQEHQYVIDFNNAFTLIGLSLKDAYYGLQRVFKYAQTRVDAFLSEEKPKPGTLMEAYLENGKPKPPYTPWYIALSGHGFIVAGSESTSITLTYIVWLLIKHPDIQRRLRLELKDVPRDGTGAHLASLPLLDAVLKETLRMYPPAPSAMPRVVPSRGAEMEGVNYPPNTVIAAQPYTIHRDPELFPDPEVFNPDRWLDASATRRELMNRAFVPFSAGHRGYVT</sequence>